<protein>
    <recommendedName>
        <fullName evidence="1">Glycosyltransferase 2-like domain-containing protein</fullName>
    </recommendedName>
</protein>
<dbReference type="AlphaFoldDB" id="A0A2S7ISN3"/>
<name>A0A2S7ISN3_9BACT</name>
<evidence type="ECO:0000313" key="3">
    <source>
        <dbReference type="Proteomes" id="UP000239590"/>
    </source>
</evidence>
<dbReference type="RefSeq" id="WP_104713325.1">
    <property type="nucleotide sequence ID" value="NZ_PTRA01000001.1"/>
</dbReference>
<keyword evidence="3" id="KW-1185">Reference proteome</keyword>
<dbReference type="EMBL" id="PTRA01000001">
    <property type="protein sequence ID" value="PQA60733.1"/>
    <property type="molecule type" value="Genomic_DNA"/>
</dbReference>
<dbReference type="PANTHER" id="PTHR22916">
    <property type="entry name" value="GLYCOSYLTRANSFERASE"/>
    <property type="match status" value="1"/>
</dbReference>
<proteinExistence type="predicted"/>
<dbReference type="Gene3D" id="3.90.550.10">
    <property type="entry name" value="Spore Coat Polysaccharide Biosynthesis Protein SpsA, Chain A"/>
    <property type="match status" value="1"/>
</dbReference>
<dbReference type="OrthoDB" id="9815829at2"/>
<evidence type="ECO:0000259" key="1">
    <source>
        <dbReference type="Pfam" id="PF00535"/>
    </source>
</evidence>
<evidence type="ECO:0000313" key="2">
    <source>
        <dbReference type="EMBL" id="PQA60733.1"/>
    </source>
</evidence>
<dbReference type="SUPFAM" id="SSF53448">
    <property type="entry name" value="Nucleotide-diphospho-sugar transferases"/>
    <property type="match status" value="1"/>
</dbReference>
<dbReference type="Proteomes" id="UP000239590">
    <property type="component" value="Unassembled WGS sequence"/>
</dbReference>
<sequence>MSLQSSLAIVIPAYKALYLAETLASIAAQTNQNFTLYVGDDGSPHDLKSICDTYATQLKLVYHRFPENLGAKQLVQHWKRCVELIQQEEWIWLFADDDLMEKDCVDVFYQSLLQTQEQYDIYRFNSRVINDQNQIIREHENSPVVENAMQLAWHILRDERGNVMPDQIVRRATYKALGGYVDFPYAQASDWATAIHFTHPKGLYSMPGPKIRWRYSGSSISSTAHHQAKEIIFGHLDFIEWITRYFNEADANRYGLSREQIMEEAWRNLKRVMRDHYRGIPHSYVLPVARRLQRTFHWGILVALVRAFRMTRTK</sequence>
<dbReference type="GO" id="GO:0016758">
    <property type="term" value="F:hexosyltransferase activity"/>
    <property type="evidence" value="ECO:0007669"/>
    <property type="project" value="UniProtKB-ARBA"/>
</dbReference>
<gene>
    <name evidence="2" type="ORF">C5O19_14300</name>
</gene>
<reference evidence="3" key="1">
    <citation type="submission" date="2018-02" db="EMBL/GenBank/DDBJ databases">
        <title>Genome sequencing of Solimonas sp. HR-BB.</title>
        <authorList>
            <person name="Lee Y."/>
            <person name="Jeon C.O."/>
        </authorList>
    </citation>
    <scope>NUCLEOTIDE SEQUENCE [LARGE SCALE GENOMIC DNA]</scope>
    <source>
        <strain evidence="3">HR-U</strain>
    </source>
</reference>
<dbReference type="InterPro" id="IPR029044">
    <property type="entry name" value="Nucleotide-diphossugar_trans"/>
</dbReference>
<comment type="caution">
    <text evidence="2">The sequence shown here is derived from an EMBL/GenBank/DDBJ whole genome shotgun (WGS) entry which is preliminary data.</text>
</comment>
<accession>A0A2S7ISN3</accession>
<organism evidence="2 3">
    <name type="scientific">Siphonobacter curvatus</name>
    <dbReference type="NCBI Taxonomy" id="2094562"/>
    <lineage>
        <taxon>Bacteria</taxon>
        <taxon>Pseudomonadati</taxon>
        <taxon>Bacteroidota</taxon>
        <taxon>Cytophagia</taxon>
        <taxon>Cytophagales</taxon>
        <taxon>Cytophagaceae</taxon>
        <taxon>Siphonobacter</taxon>
    </lineage>
</organism>
<dbReference type="PANTHER" id="PTHR22916:SF3">
    <property type="entry name" value="UDP-GLCNAC:BETAGAL BETA-1,3-N-ACETYLGLUCOSAMINYLTRANSFERASE-LIKE PROTEIN 1"/>
    <property type="match status" value="1"/>
</dbReference>
<feature type="domain" description="Glycosyltransferase 2-like" evidence="1">
    <location>
        <begin position="9"/>
        <end position="141"/>
    </location>
</feature>
<dbReference type="InterPro" id="IPR001173">
    <property type="entry name" value="Glyco_trans_2-like"/>
</dbReference>
<dbReference type="CDD" id="cd00761">
    <property type="entry name" value="Glyco_tranf_GTA_type"/>
    <property type="match status" value="1"/>
</dbReference>
<dbReference type="Pfam" id="PF00535">
    <property type="entry name" value="Glycos_transf_2"/>
    <property type="match status" value="1"/>
</dbReference>